<name>A0AAX1RS20_9STAP</name>
<evidence type="ECO:0000313" key="3">
    <source>
        <dbReference type="Proteomes" id="UP000256337"/>
    </source>
</evidence>
<keyword evidence="1" id="KW-0472">Membrane</keyword>
<gene>
    <name evidence="2" type="ORF">DOS76_11795</name>
</gene>
<keyword evidence="1" id="KW-1133">Transmembrane helix</keyword>
<evidence type="ECO:0000256" key="1">
    <source>
        <dbReference type="SAM" id="Phobius"/>
    </source>
</evidence>
<accession>A0AAX1RS20</accession>
<feature type="transmembrane region" description="Helical" evidence="1">
    <location>
        <begin position="41"/>
        <end position="59"/>
    </location>
</feature>
<evidence type="ECO:0000313" key="2">
    <source>
        <dbReference type="EMBL" id="REI19060.1"/>
    </source>
</evidence>
<proteinExistence type="predicted"/>
<organism evidence="2 3">
    <name type="scientific">Staphylococcus felis</name>
    <dbReference type="NCBI Taxonomy" id="46127"/>
    <lineage>
        <taxon>Bacteria</taxon>
        <taxon>Bacillati</taxon>
        <taxon>Bacillota</taxon>
        <taxon>Bacilli</taxon>
        <taxon>Bacillales</taxon>
        <taxon>Staphylococcaceae</taxon>
        <taxon>Staphylococcus</taxon>
    </lineage>
</organism>
<dbReference type="Proteomes" id="UP000256337">
    <property type="component" value="Unassembled WGS sequence"/>
</dbReference>
<sequence>MNFEKSEFYTNRLKIRPLNTSDYNSWYLGFSKRQKSKYKSVKIKFAFLILHIFAYLFHFEKESIKVLLLTYISL</sequence>
<keyword evidence="1" id="KW-0812">Transmembrane</keyword>
<comment type="caution">
    <text evidence="2">The sequence shown here is derived from an EMBL/GenBank/DDBJ whole genome shotgun (WGS) entry which is preliminary data.</text>
</comment>
<protein>
    <submittedName>
        <fullName evidence="2">Uncharacterized protein</fullName>
    </submittedName>
</protein>
<dbReference type="EMBL" id="QKYD01000171">
    <property type="protein sequence ID" value="REI19060.1"/>
    <property type="molecule type" value="Genomic_DNA"/>
</dbReference>
<reference evidence="2 3" key="1">
    <citation type="journal article" date="2018" name="Vet. Microbiol.">
        <title>Characterisation of Staphylococcus felis isolated from cats using whole genome sequencing.</title>
        <authorList>
            <person name="Worthing K."/>
            <person name="Pang S."/>
            <person name="Trott D.J."/>
            <person name="Abraham S."/>
            <person name="Coombs G.W."/>
            <person name="Jordan D."/>
            <person name="McIntyre L."/>
            <person name="Davies M.R."/>
            <person name="Norris J."/>
        </authorList>
    </citation>
    <scope>NUCLEOTIDE SEQUENCE [LARGE SCALE GENOMIC DNA]</scope>
    <source>
        <strain evidence="2 3">F25</strain>
    </source>
</reference>
<dbReference type="AlphaFoldDB" id="A0AAX1RS20"/>